<reference evidence="2" key="1">
    <citation type="submission" date="2023-04" db="EMBL/GenBank/DDBJ databases">
        <title>Genomic characterization of faba bean (Vicia faba) microsymbionts in Mexican soils.</title>
        <authorList>
            <person name="Rivera Orduna F.N."/>
            <person name="Guevara-Luna J."/>
            <person name="Yan J."/>
            <person name="Arroyo-Herrera I."/>
            <person name="Li Y."/>
            <person name="Vasquez-Murrieta M.S."/>
            <person name="Wang E.T."/>
        </authorList>
    </citation>
    <scope>NUCLEOTIDE SEQUENCE</scope>
    <source>
        <strain evidence="2">CH26</strain>
    </source>
</reference>
<dbReference type="PROSITE" id="PS50943">
    <property type="entry name" value="HTH_CROC1"/>
    <property type="match status" value="1"/>
</dbReference>
<dbReference type="Gene3D" id="1.10.260.40">
    <property type="entry name" value="lambda repressor-like DNA-binding domains"/>
    <property type="match status" value="1"/>
</dbReference>
<sequence>MLGKLIRVARAARGLTAQELADRAGISRTTLSSIEKGAPGPEIGTVFEVCALVGLRLFDYDERSLQMHNTRLDEKLTLLPKSVRHTMKEVDDDF</sequence>
<dbReference type="CDD" id="cd00093">
    <property type="entry name" value="HTH_XRE"/>
    <property type="match status" value="1"/>
</dbReference>
<dbReference type="EMBL" id="JAVLSF010000030">
    <property type="protein sequence ID" value="MDR9776911.1"/>
    <property type="molecule type" value="Genomic_DNA"/>
</dbReference>
<dbReference type="SUPFAM" id="SSF47413">
    <property type="entry name" value="lambda repressor-like DNA-binding domains"/>
    <property type="match status" value="1"/>
</dbReference>
<dbReference type="GO" id="GO:0003677">
    <property type="term" value="F:DNA binding"/>
    <property type="evidence" value="ECO:0007669"/>
    <property type="project" value="InterPro"/>
</dbReference>
<dbReference type="SMART" id="SM00530">
    <property type="entry name" value="HTH_XRE"/>
    <property type="match status" value="1"/>
</dbReference>
<gene>
    <name evidence="2" type="ORF">RJJ65_30510</name>
</gene>
<dbReference type="Pfam" id="PF01381">
    <property type="entry name" value="HTH_3"/>
    <property type="match status" value="1"/>
</dbReference>
<name>A0AAJ2LQG4_9HYPH</name>
<dbReference type="RefSeq" id="WP_165779411.1">
    <property type="nucleotide sequence ID" value="NZ_JAVLSD010000009.1"/>
</dbReference>
<dbReference type="AlphaFoldDB" id="A0AAJ2LQG4"/>
<evidence type="ECO:0000259" key="1">
    <source>
        <dbReference type="PROSITE" id="PS50943"/>
    </source>
</evidence>
<accession>A0AAJ2LQG4</accession>
<evidence type="ECO:0000313" key="3">
    <source>
        <dbReference type="Proteomes" id="UP001268610"/>
    </source>
</evidence>
<dbReference type="InterPro" id="IPR010982">
    <property type="entry name" value="Lambda_DNA-bd_dom_sf"/>
</dbReference>
<dbReference type="Proteomes" id="UP001268610">
    <property type="component" value="Unassembled WGS sequence"/>
</dbReference>
<organism evidence="2 3">
    <name type="scientific">Rhizobium hidalgonense</name>
    <dbReference type="NCBI Taxonomy" id="1538159"/>
    <lineage>
        <taxon>Bacteria</taxon>
        <taxon>Pseudomonadati</taxon>
        <taxon>Pseudomonadota</taxon>
        <taxon>Alphaproteobacteria</taxon>
        <taxon>Hyphomicrobiales</taxon>
        <taxon>Rhizobiaceae</taxon>
        <taxon>Rhizobium/Agrobacterium group</taxon>
        <taxon>Rhizobium</taxon>
    </lineage>
</organism>
<dbReference type="InterPro" id="IPR001387">
    <property type="entry name" value="Cro/C1-type_HTH"/>
</dbReference>
<comment type="caution">
    <text evidence="2">The sequence shown here is derived from an EMBL/GenBank/DDBJ whole genome shotgun (WGS) entry which is preliminary data.</text>
</comment>
<evidence type="ECO:0000313" key="2">
    <source>
        <dbReference type="EMBL" id="MDR9776911.1"/>
    </source>
</evidence>
<protein>
    <submittedName>
        <fullName evidence="2">Helix-turn-helix domain-containing protein</fullName>
    </submittedName>
</protein>
<proteinExistence type="predicted"/>
<feature type="domain" description="HTH cro/C1-type" evidence="1">
    <location>
        <begin position="6"/>
        <end position="37"/>
    </location>
</feature>